<keyword evidence="2" id="KW-0677">Repeat</keyword>
<gene>
    <name evidence="4" type="ORF">KSP40_PGU000728</name>
</gene>
<keyword evidence="1" id="KW-0479">Metal-binding</keyword>
<protein>
    <recommendedName>
        <fullName evidence="3">EF hand associated type-2 domain-containing protein</fullName>
    </recommendedName>
</protein>
<name>A0ABR2MI70_9ASPA</name>
<organism evidence="4 5">
    <name type="scientific">Platanthera guangdongensis</name>
    <dbReference type="NCBI Taxonomy" id="2320717"/>
    <lineage>
        <taxon>Eukaryota</taxon>
        <taxon>Viridiplantae</taxon>
        <taxon>Streptophyta</taxon>
        <taxon>Embryophyta</taxon>
        <taxon>Tracheophyta</taxon>
        <taxon>Spermatophyta</taxon>
        <taxon>Magnoliopsida</taxon>
        <taxon>Liliopsida</taxon>
        <taxon>Asparagales</taxon>
        <taxon>Orchidaceae</taxon>
        <taxon>Orchidoideae</taxon>
        <taxon>Orchideae</taxon>
        <taxon>Orchidinae</taxon>
        <taxon>Platanthera</taxon>
    </lineage>
</organism>
<dbReference type="Gene3D" id="1.10.238.10">
    <property type="entry name" value="EF-hand"/>
    <property type="match status" value="1"/>
</dbReference>
<evidence type="ECO:0000313" key="5">
    <source>
        <dbReference type="Proteomes" id="UP001412067"/>
    </source>
</evidence>
<evidence type="ECO:0000256" key="1">
    <source>
        <dbReference type="ARBA" id="ARBA00022723"/>
    </source>
</evidence>
<dbReference type="InterPro" id="IPR013567">
    <property type="entry name" value="EF_hand_assoc_2"/>
</dbReference>
<proteinExistence type="predicted"/>
<evidence type="ECO:0000256" key="2">
    <source>
        <dbReference type="ARBA" id="ARBA00022737"/>
    </source>
</evidence>
<dbReference type="PANTHER" id="PTHR46819">
    <property type="entry name" value="EF-HAND CALCIUM-BINDING DOMAIN-CONTAINING PROTEIN 7"/>
    <property type="match status" value="1"/>
</dbReference>
<dbReference type="InterPro" id="IPR052266">
    <property type="entry name" value="Miro-EF-hand_domain"/>
</dbReference>
<sequence length="230" mass="25955">MDNHLMVNPVSGRLIIHGPQSPLHSDFSPLATHFRRNCPLEYLLCRRIAASSSPTNFVGRSGVRIVVVGDVGTRKSSLIIAAATESFPENVPSILPPTRPPCGLLSRSSTPHHHRYIIQVKCFNAPLQHPEIAGVQKLVQEKMPEGVNEQGLTLTGFLFLHALFIEKGRLETTWTVLRKFGYDNDIKLRDDLLPRIFKRAPDQVKTCEWRHSQLVVTRMVSLRRWALAQD</sequence>
<comment type="caution">
    <text evidence="4">The sequence shown here is derived from an EMBL/GenBank/DDBJ whole genome shotgun (WGS) entry which is preliminary data.</text>
</comment>
<dbReference type="EMBL" id="JBBWWR010000007">
    <property type="protein sequence ID" value="KAK8963693.1"/>
    <property type="molecule type" value="Genomic_DNA"/>
</dbReference>
<keyword evidence="5" id="KW-1185">Reference proteome</keyword>
<dbReference type="Proteomes" id="UP001412067">
    <property type="component" value="Unassembled WGS sequence"/>
</dbReference>
<evidence type="ECO:0000259" key="3">
    <source>
        <dbReference type="Pfam" id="PF08356"/>
    </source>
</evidence>
<reference evidence="4 5" key="1">
    <citation type="journal article" date="2022" name="Nat. Plants">
        <title>Genomes of leafy and leafless Platanthera orchids illuminate the evolution of mycoheterotrophy.</title>
        <authorList>
            <person name="Li M.H."/>
            <person name="Liu K.W."/>
            <person name="Li Z."/>
            <person name="Lu H.C."/>
            <person name="Ye Q.L."/>
            <person name="Zhang D."/>
            <person name="Wang J.Y."/>
            <person name="Li Y.F."/>
            <person name="Zhong Z.M."/>
            <person name="Liu X."/>
            <person name="Yu X."/>
            <person name="Liu D.K."/>
            <person name="Tu X.D."/>
            <person name="Liu B."/>
            <person name="Hao Y."/>
            <person name="Liao X.Y."/>
            <person name="Jiang Y.T."/>
            <person name="Sun W.H."/>
            <person name="Chen J."/>
            <person name="Chen Y.Q."/>
            <person name="Ai Y."/>
            <person name="Zhai J.W."/>
            <person name="Wu S.S."/>
            <person name="Zhou Z."/>
            <person name="Hsiao Y.Y."/>
            <person name="Wu W.L."/>
            <person name="Chen Y.Y."/>
            <person name="Lin Y.F."/>
            <person name="Hsu J.L."/>
            <person name="Li C.Y."/>
            <person name="Wang Z.W."/>
            <person name="Zhao X."/>
            <person name="Zhong W.Y."/>
            <person name="Ma X.K."/>
            <person name="Ma L."/>
            <person name="Huang J."/>
            <person name="Chen G.Z."/>
            <person name="Huang M.Z."/>
            <person name="Huang L."/>
            <person name="Peng D.H."/>
            <person name="Luo Y.B."/>
            <person name="Zou S.Q."/>
            <person name="Chen S.P."/>
            <person name="Lan S."/>
            <person name="Tsai W.C."/>
            <person name="Van de Peer Y."/>
            <person name="Liu Z.J."/>
        </authorList>
    </citation>
    <scope>NUCLEOTIDE SEQUENCE [LARGE SCALE GENOMIC DNA]</scope>
    <source>
        <strain evidence="4">Lor288</strain>
    </source>
</reference>
<dbReference type="Pfam" id="PF08356">
    <property type="entry name" value="EF_assoc_2"/>
    <property type="match status" value="1"/>
</dbReference>
<evidence type="ECO:0000313" key="4">
    <source>
        <dbReference type="EMBL" id="KAK8963693.1"/>
    </source>
</evidence>
<accession>A0ABR2MI70</accession>
<feature type="domain" description="EF hand associated type-2" evidence="3">
    <location>
        <begin position="126"/>
        <end position="203"/>
    </location>
</feature>
<dbReference type="PANTHER" id="PTHR46819:SF1">
    <property type="entry name" value="EF-HAND CALCIUM-BINDING DOMAIN-CONTAINING PROTEIN 7"/>
    <property type="match status" value="1"/>
</dbReference>